<feature type="region of interest" description="Disordered" evidence="1">
    <location>
        <begin position="1"/>
        <end position="29"/>
    </location>
</feature>
<protein>
    <recommendedName>
        <fullName evidence="4">Retrotransposon gag domain-containing protein</fullName>
    </recommendedName>
</protein>
<evidence type="ECO:0000313" key="2">
    <source>
        <dbReference type="EMBL" id="KAJ0223453.1"/>
    </source>
</evidence>
<evidence type="ECO:0000313" key="3">
    <source>
        <dbReference type="Proteomes" id="UP000235145"/>
    </source>
</evidence>
<dbReference type="AlphaFoldDB" id="A0A9R1WGL1"/>
<sequence length="139" mass="15808">MPRKSSARLNLNQQSTPQQPQPPPEINPSISSAELEEIIAQRIPVTLANGTRSGVRIEGNAGTARMWIEKIEPVFQIIFCPDDCKVRFAAYTFTNAALTWWNSHVNIMGIDAANSMKWEELKMMMVEDYCPREEIQKIE</sequence>
<reference evidence="2 3" key="1">
    <citation type="journal article" date="2017" name="Nat. Commun.">
        <title>Genome assembly with in vitro proximity ligation data and whole-genome triplication in lettuce.</title>
        <authorList>
            <person name="Reyes-Chin-Wo S."/>
            <person name="Wang Z."/>
            <person name="Yang X."/>
            <person name="Kozik A."/>
            <person name="Arikit S."/>
            <person name="Song C."/>
            <person name="Xia L."/>
            <person name="Froenicke L."/>
            <person name="Lavelle D.O."/>
            <person name="Truco M.J."/>
            <person name="Xia R."/>
            <person name="Zhu S."/>
            <person name="Xu C."/>
            <person name="Xu H."/>
            <person name="Xu X."/>
            <person name="Cox K."/>
            <person name="Korf I."/>
            <person name="Meyers B.C."/>
            <person name="Michelmore R.W."/>
        </authorList>
    </citation>
    <scope>NUCLEOTIDE SEQUENCE [LARGE SCALE GENOMIC DNA]</scope>
    <source>
        <strain evidence="3">cv. Salinas</strain>
        <tissue evidence="2">Seedlings</tissue>
    </source>
</reference>
<comment type="caution">
    <text evidence="2">The sequence shown here is derived from an EMBL/GenBank/DDBJ whole genome shotgun (WGS) entry which is preliminary data.</text>
</comment>
<evidence type="ECO:0008006" key="4">
    <source>
        <dbReference type="Google" id="ProtNLM"/>
    </source>
</evidence>
<proteinExistence type="predicted"/>
<gene>
    <name evidence="2" type="ORF">LSAT_V11C200052100</name>
</gene>
<dbReference type="Proteomes" id="UP000235145">
    <property type="component" value="Unassembled WGS sequence"/>
</dbReference>
<dbReference type="EMBL" id="NBSK02000002">
    <property type="protein sequence ID" value="KAJ0223453.1"/>
    <property type="molecule type" value="Genomic_DNA"/>
</dbReference>
<name>A0A9R1WGL1_LACSA</name>
<accession>A0A9R1WGL1</accession>
<organism evidence="2 3">
    <name type="scientific">Lactuca sativa</name>
    <name type="common">Garden lettuce</name>
    <dbReference type="NCBI Taxonomy" id="4236"/>
    <lineage>
        <taxon>Eukaryota</taxon>
        <taxon>Viridiplantae</taxon>
        <taxon>Streptophyta</taxon>
        <taxon>Embryophyta</taxon>
        <taxon>Tracheophyta</taxon>
        <taxon>Spermatophyta</taxon>
        <taxon>Magnoliopsida</taxon>
        <taxon>eudicotyledons</taxon>
        <taxon>Gunneridae</taxon>
        <taxon>Pentapetalae</taxon>
        <taxon>asterids</taxon>
        <taxon>campanulids</taxon>
        <taxon>Asterales</taxon>
        <taxon>Asteraceae</taxon>
        <taxon>Cichorioideae</taxon>
        <taxon>Cichorieae</taxon>
        <taxon>Lactucinae</taxon>
        <taxon>Lactuca</taxon>
    </lineage>
</organism>
<evidence type="ECO:0000256" key="1">
    <source>
        <dbReference type="SAM" id="MobiDB-lite"/>
    </source>
</evidence>
<keyword evidence="3" id="KW-1185">Reference proteome</keyword>